<reference evidence="2 3" key="1">
    <citation type="submission" date="2016-11" db="EMBL/GenBank/DDBJ databases">
        <title>The macronuclear genome of Stentor coeruleus: a giant cell with tiny introns.</title>
        <authorList>
            <person name="Slabodnick M."/>
            <person name="Ruby J.G."/>
            <person name="Reiff S.B."/>
            <person name="Swart E.C."/>
            <person name="Gosai S."/>
            <person name="Prabakaran S."/>
            <person name="Witkowska E."/>
            <person name="Larue G.E."/>
            <person name="Fisher S."/>
            <person name="Freeman R.M."/>
            <person name="Gunawardena J."/>
            <person name="Chu W."/>
            <person name="Stover N.A."/>
            <person name="Gregory B.D."/>
            <person name="Nowacki M."/>
            <person name="Derisi J."/>
            <person name="Roy S.W."/>
            <person name="Marshall W.F."/>
            <person name="Sood P."/>
        </authorList>
    </citation>
    <scope>NUCLEOTIDE SEQUENCE [LARGE SCALE GENOMIC DNA]</scope>
    <source>
        <strain evidence="2">WM001</strain>
    </source>
</reference>
<gene>
    <name evidence="2" type="ORF">SteCoe_671</name>
</gene>
<dbReference type="Proteomes" id="UP000187209">
    <property type="component" value="Unassembled WGS sequence"/>
</dbReference>
<dbReference type="AlphaFoldDB" id="A0A1R2D3F6"/>
<keyword evidence="1" id="KW-0175">Coiled coil</keyword>
<dbReference type="EMBL" id="MPUH01000007">
    <property type="protein sequence ID" value="OMJ95782.1"/>
    <property type="molecule type" value="Genomic_DNA"/>
</dbReference>
<comment type="caution">
    <text evidence="2">The sequence shown here is derived from an EMBL/GenBank/DDBJ whole genome shotgun (WGS) entry which is preliminary data.</text>
</comment>
<feature type="coiled-coil region" evidence="1">
    <location>
        <begin position="136"/>
        <end position="170"/>
    </location>
</feature>
<name>A0A1R2D3F6_9CILI</name>
<accession>A0A1R2D3F6</accession>
<evidence type="ECO:0000256" key="1">
    <source>
        <dbReference type="SAM" id="Coils"/>
    </source>
</evidence>
<sequence length="562" mass="65641">MRKTEELDMISQLKTKKKAFNGTLSMLSDFLRDWCGVEYTYSSALLSFMDKTGSLARLEKIKHEPIQDCLKILKNHISLSQNTHYQLSKTLEMISVREISRLKLDFKDSYHKLIEACYICEQDYRSKLANYAAFLVDSKENEENVLESQVETAKKSMKEIQERNSNVLNEIKHNLNIKMLEIEEHIKEKITDILINKEKKHKDSEDPDEILDKILGNQQNINRILEEWLTPKTSSIFIEIEKFFENTDEYTEKLSDFIESCIQGIIEELKDKYRNSSEYWEVYIETFIRDICLKIAGIGEFLLAYVKKQESPSLMYLLSQGVDVCMTEFSKYVKGIQKPSWEVMNKVIVRVNVLYEFLGSIESIVENFKNAEDLLKTCSTILENSLMKIADLLAYVIIRGEFSYIFISLYEPYTATYFLTIMRDYYQRLSEQLPLCVFCDVLKYSFGYFLESWKLAVIKTKSLKSSEERIQELKNDLKSISIFFEAKQSDSSIQGVPREVQKEHLHKQFNCISLAINSSQDLVKRFQSASSPEERKDIAWILIARGEKSNIKMLIQNKSMLA</sequence>
<protein>
    <submittedName>
        <fullName evidence="2">Uncharacterized protein</fullName>
    </submittedName>
</protein>
<evidence type="ECO:0000313" key="2">
    <source>
        <dbReference type="EMBL" id="OMJ95782.1"/>
    </source>
</evidence>
<proteinExistence type="predicted"/>
<organism evidence="2 3">
    <name type="scientific">Stentor coeruleus</name>
    <dbReference type="NCBI Taxonomy" id="5963"/>
    <lineage>
        <taxon>Eukaryota</taxon>
        <taxon>Sar</taxon>
        <taxon>Alveolata</taxon>
        <taxon>Ciliophora</taxon>
        <taxon>Postciliodesmatophora</taxon>
        <taxon>Heterotrichea</taxon>
        <taxon>Heterotrichida</taxon>
        <taxon>Stentoridae</taxon>
        <taxon>Stentor</taxon>
    </lineage>
</organism>
<keyword evidence="3" id="KW-1185">Reference proteome</keyword>
<evidence type="ECO:0000313" key="3">
    <source>
        <dbReference type="Proteomes" id="UP000187209"/>
    </source>
</evidence>